<organism evidence="1 2">
    <name type="scientific">Ottowia testudinis</name>
    <dbReference type="NCBI Taxonomy" id="2816950"/>
    <lineage>
        <taxon>Bacteria</taxon>
        <taxon>Pseudomonadati</taxon>
        <taxon>Pseudomonadota</taxon>
        <taxon>Betaproteobacteria</taxon>
        <taxon>Burkholderiales</taxon>
        <taxon>Comamonadaceae</taxon>
        <taxon>Ottowia</taxon>
    </lineage>
</organism>
<keyword evidence="2" id="KW-1185">Reference proteome</keyword>
<name>A0A975CMT4_9BURK</name>
<protein>
    <submittedName>
        <fullName evidence="1">Uncharacterized protein</fullName>
    </submittedName>
</protein>
<reference evidence="1" key="1">
    <citation type="submission" date="2021-03" db="EMBL/GenBank/DDBJ databases">
        <title>Ottowia sp. 27C isolated from the cloaca of a Giant Asian pond turtle (Heosemys grandis).</title>
        <authorList>
            <person name="Spergser J."/>
            <person name="Busse H.-J."/>
        </authorList>
    </citation>
    <scope>NUCLEOTIDE SEQUENCE</scope>
    <source>
        <strain evidence="1">27C</strain>
    </source>
</reference>
<gene>
    <name evidence="1" type="ORF">J1M35_05670</name>
</gene>
<evidence type="ECO:0000313" key="2">
    <source>
        <dbReference type="Proteomes" id="UP000663903"/>
    </source>
</evidence>
<evidence type="ECO:0000313" key="1">
    <source>
        <dbReference type="EMBL" id="QTD46378.1"/>
    </source>
</evidence>
<dbReference type="KEGG" id="otd:J1M35_05670"/>
<sequence>MKPASIRMRHLLPLVNTIRSSRLASLPQPLRWLLACSLLAFVGIAQAANVTGTISSNTTWTTSQSPYVLQGEVVVDNNAMLTIQAGVQVRMAAGASFTLKQGALQAVGTASSPIVITSDAATPKPGDWRQWRLTAGTQSAQTVLDYVQMSYGSGLVVESSAPVLNNLTLQNHSGPAISIDLAASPTGRNLKATGNALNAISVPSGTIRGQVVWGLVGIPYLVQQGIVQVGQSPLSLEPTRLKLSPGVVAILRLAVSAPAPAGGLGIDLTSSVPSVATVASRSTVPAGQYGADVEVQARAVGTTSITASHATLGSAAAFVEVVNLPALELAPAAPTIGVQRPAVMSVRAPQASPAGGLTVTLGNSDNTVLRAPASVLIPAGQQIASFEVTGLAEGASRLSAQAEGFATGLSTVTVRGKALVLPSSIVVAPGAHTQSTVQLTEPAPAGGLTVNLATAASGTATVPASVNVPAGASQASFSVSGVALGTTQLTASASGYQGTQTTVRVDAISIDLEPVGDLVLSVDQSLSRRVQLSKAAPAGGVTVKVAIENTATASVTPADVFVPEGQVFGLVPLTIKGLAVAQTKLNLTALGLIGRTANVNVAEKIRLQLVTTGNRPKVTAGKGLWGFLNEMQVQRLINGQAAGGAEPLTVTLKCVNEAICKVPSSVTIPANQSYAYVPVGGLEIGSTQIEATAAGATASAPMPVEVIAPQVIFGYLDGTRNTVSARDDFRVNLRVPGAWWPDSVYPVQPLTLNLSVPDQSPAGVVGGIYNRAGALISQVVLGTDTSYTDWLYVAQPAQAGTYRVGVDIPGVVSARSEVQTVTAGSQALQLVTTGNRPKVTAGKGLWGFLNEMQVQRLINGQAAGGAEPLTVTLKCVNEAICKVPSSVTIPANQSYAYVPVGGLEIGSTQIEATAAGATASAPMPVEVIAPQVIFGYLDGTRNTVSARDDFRVNLRVPGAWWPDSVYPVQPLTLNLSVPDQSPAGVVGGIYNRAGALISQVVLGTDTSYTDWLYVAQPAQAGTYRVGVDIPGVVSARSEVQTVTAADQGLRLRQVNGSPKVVVGKGMNSFAPELVLQRLVNGEVASGADAVQVNLRCVNESICKAPATVTIPAGGYQVTVPITGVDVGSTQIEASASGFSQGAITIETVVPNWVFVSGLPNALQVGQSYRDVRVYAEVPGANYSGSYLSPAQPITVTFTSSVPSTATVGATGMWRAGSWLSDGVVLNAIAPGTTTITASAPGFNPVTSGVITVNP</sequence>
<dbReference type="RefSeq" id="WP_208010277.1">
    <property type="nucleotide sequence ID" value="NZ_CP071796.1"/>
</dbReference>
<dbReference type="AlphaFoldDB" id="A0A975CMT4"/>
<dbReference type="EMBL" id="CP071796">
    <property type="protein sequence ID" value="QTD46378.1"/>
    <property type="molecule type" value="Genomic_DNA"/>
</dbReference>
<dbReference type="Proteomes" id="UP000663903">
    <property type="component" value="Chromosome"/>
</dbReference>
<proteinExistence type="predicted"/>
<accession>A0A975CMT4</accession>